<evidence type="ECO:0000259" key="10">
    <source>
        <dbReference type="Pfam" id="PF01077"/>
    </source>
</evidence>
<dbReference type="NCBIfam" id="NF010029">
    <property type="entry name" value="PRK13504.1"/>
    <property type="match status" value="1"/>
</dbReference>
<keyword evidence="5" id="KW-0349">Heme</keyword>
<feature type="domain" description="Nitrite/sulphite reductase 4Fe-4S" evidence="10">
    <location>
        <begin position="420"/>
        <end position="553"/>
    </location>
</feature>
<dbReference type="EMBL" id="JACPUR010000041">
    <property type="protein sequence ID" value="MBI3129647.1"/>
    <property type="molecule type" value="Genomic_DNA"/>
</dbReference>
<feature type="domain" description="Nitrite/sulphite reductase 4Fe-4S" evidence="10">
    <location>
        <begin position="163"/>
        <end position="319"/>
    </location>
</feature>
<comment type="caution">
    <text evidence="12">The sequence shown here is derived from an EMBL/GenBank/DDBJ whole genome shotgun (WGS) entry which is preliminary data.</text>
</comment>
<evidence type="ECO:0000313" key="12">
    <source>
        <dbReference type="EMBL" id="MBI3129647.1"/>
    </source>
</evidence>
<evidence type="ECO:0000313" key="13">
    <source>
        <dbReference type="Proteomes" id="UP000782312"/>
    </source>
</evidence>
<dbReference type="InterPro" id="IPR045169">
    <property type="entry name" value="NO2/SO3_Rdtase_4Fe4S_prot"/>
</dbReference>
<comment type="cofactor">
    <cofactor evidence="1">
        <name>siroheme</name>
        <dbReference type="ChEBI" id="CHEBI:60052"/>
    </cofactor>
</comment>
<protein>
    <submittedName>
        <fullName evidence="12">NADPH-dependent assimilatory sulfite reductase hemoprotein subunit</fullName>
    </submittedName>
</protein>
<dbReference type="GO" id="GO:0050311">
    <property type="term" value="F:sulfite reductase (ferredoxin) activity"/>
    <property type="evidence" value="ECO:0007669"/>
    <property type="project" value="TreeGrafter"/>
</dbReference>
<evidence type="ECO:0000256" key="3">
    <source>
        <dbReference type="ARBA" id="ARBA00010429"/>
    </source>
</evidence>
<dbReference type="SUPFAM" id="SSF56014">
    <property type="entry name" value="Nitrite and sulphite reductase 4Fe-4S domain-like"/>
    <property type="match status" value="2"/>
</dbReference>
<dbReference type="FunFam" id="3.30.413.10:FF:000014">
    <property type="entry name" value="Sulfite reductase [ferredoxin], chloroplastic"/>
    <property type="match status" value="1"/>
</dbReference>
<dbReference type="PANTHER" id="PTHR11493">
    <property type="entry name" value="SULFITE REDUCTASE [NADPH] SUBUNIT BETA-RELATED"/>
    <property type="match status" value="1"/>
</dbReference>
<keyword evidence="8" id="KW-0408">Iron</keyword>
<dbReference type="InterPro" id="IPR006066">
    <property type="entry name" value="NO2/SO3_Rdtase_FeS/sirohaem_BS"/>
</dbReference>
<dbReference type="InterPro" id="IPR005117">
    <property type="entry name" value="NiRdtase/SiRdtase_haem-b_fer"/>
</dbReference>
<gene>
    <name evidence="12" type="ORF">HYZ11_18715</name>
</gene>
<organism evidence="12 13">
    <name type="scientific">Tectimicrobiota bacterium</name>
    <dbReference type="NCBI Taxonomy" id="2528274"/>
    <lineage>
        <taxon>Bacteria</taxon>
        <taxon>Pseudomonadati</taxon>
        <taxon>Nitrospinota/Tectimicrobiota group</taxon>
        <taxon>Candidatus Tectimicrobiota</taxon>
    </lineage>
</organism>
<dbReference type="PANTHER" id="PTHR11493:SF47">
    <property type="entry name" value="SULFITE REDUCTASE [NADPH] SUBUNIT BETA"/>
    <property type="match status" value="1"/>
</dbReference>
<comment type="similarity">
    <text evidence="3">Belongs to the nitrite and sulfite reductase 4Fe-4S domain family.</text>
</comment>
<dbReference type="Gene3D" id="3.30.413.10">
    <property type="entry name" value="Sulfite Reductase Hemoprotein, domain 1"/>
    <property type="match status" value="2"/>
</dbReference>
<keyword evidence="7" id="KW-0560">Oxidoreductase</keyword>
<feature type="domain" description="Nitrite/Sulfite reductase ferredoxin-like" evidence="11">
    <location>
        <begin position="339"/>
        <end position="406"/>
    </location>
</feature>
<dbReference type="PRINTS" id="PR00397">
    <property type="entry name" value="SIROHAEM"/>
</dbReference>
<dbReference type="GO" id="GO:0000103">
    <property type="term" value="P:sulfate assimilation"/>
    <property type="evidence" value="ECO:0007669"/>
    <property type="project" value="TreeGrafter"/>
</dbReference>
<dbReference type="InterPro" id="IPR036136">
    <property type="entry name" value="Nit/Sulf_reduc_fer-like_dom_sf"/>
</dbReference>
<evidence type="ECO:0000256" key="2">
    <source>
        <dbReference type="ARBA" id="ARBA00001966"/>
    </source>
</evidence>
<reference evidence="12" key="1">
    <citation type="submission" date="2020-07" db="EMBL/GenBank/DDBJ databases">
        <title>Huge and variable diversity of episymbiotic CPR bacteria and DPANN archaea in groundwater ecosystems.</title>
        <authorList>
            <person name="He C.Y."/>
            <person name="Keren R."/>
            <person name="Whittaker M."/>
            <person name="Farag I.F."/>
            <person name="Doudna J."/>
            <person name="Cate J.H.D."/>
            <person name="Banfield J.F."/>
        </authorList>
    </citation>
    <scope>NUCLEOTIDE SEQUENCE</scope>
    <source>
        <strain evidence="12">NC_groundwater_763_Ag_S-0.2um_68_21</strain>
    </source>
</reference>
<dbReference type="InterPro" id="IPR045854">
    <property type="entry name" value="NO2/SO3_Rdtase_4Fe4S_sf"/>
</dbReference>
<feature type="domain" description="Nitrite/Sulfite reductase ferredoxin-like" evidence="11">
    <location>
        <begin position="60"/>
        <end position="125"/>
    </location>
</feature>
<sequence length="565" mass="62739">MGGEKSKVETIKEQSGFLRGTIRETLGQDTDHFSNEDYQVLKFHGIYQQNDRDLKRQLKRQKEKRYIFMIRSKVPAGRLTAEQYLVHDWLADRYANGTLRITTRQDFQLHGVLKSGLEPTLRAINRALVTTLGACGDLERNVVSCPAPAPGGLRDELARHARRISDHLLPRTRAYHEIWLDGEKVHTTQQDIEPLYGPGYMPRKFKTGIGLPGDNCVDIFTHDIGLLAFAEGNRLHGFNVLAGGGMGMTHGKEETYPRLASPLAFVPAGEILPVVEAILTIQRDHGNRADRKTARLKYLLDAWGFPRFREEVERRAGRKLAAPLALPIQDVHDHLGWSEEGGGRWYVGTPVENGRIKDESGPRLKGALREVIGRYRPSVRLTPLQSILLCGIGEGDRAGVEAILRDHGVPSPGEISPARRWAMACPALPTCGLALTEAERVMPDLVKRLEDELHSIGLGNERIVVHMTGCPNGCARPYSSEVGVVGRTADTYNIYLGGGFEGTRLNHLYAEKVALDEIVPALSPLLAGYATNRRPGERFGDFCHRLGMENLRRMSGAYRMTGVGC</sequence>
<dbReference type="AlphaFoldDB" id="A0A932I4L1"/>
<dbReference type="Pfam" id="PF01077">
    <property type="entry name" value="NIR_SIR"/>
    <property type="match status" value="2"/>
</dbReference>
<dbReference type="PROSITE" id="PS00365">
    <property type="entry name" value="NIR_SIR"/>
    <property type="match status" value="1"/>
</dbReference>
<evidence type="ECO:0000256" key="7">
    <source>
        <dbReference type="ARBA" id="ARBA00023002"/>
    </source>
</evidence>
<dbReference type="Proteomes" id="UP000782312">
    <property type="component" value="Unassembled WGS sequence"/>
</dbReference>
<comment type="cofactor">
    <cofactor evidence="2">
        <name>[4Fe-4S] cluster</name>
        <dbReference type="ChEBI" id="CHEBI:49883"/>
    </cofactor>
</comment>
<evidence type="ECO:0000256" key="1">
    <source>
        <dbReference type="ARBA" id="ARBA00001929"/>
    </source>
</evidence>
<dbReference type="GO" id="GO:0051539">
    <property type="term" value="F:4 iron, 4 sulfur cluster binding"/>
    <property type="evidence" value="ECO:0007669"/>
    <property type="project" value="UniProtKB-KW"/>
</dbReference>
<dbReference type="GO" id="GO:0016002">
    <property type="term" value="F:sulfite reductase activity"/>
    <property type="evidence" value="ECO:0007669"/>
    <property type="project" value="TreeGrafter"/>
</dbReference>
<name>A0A932I4L1_UNCTE</name>
<evidence type="ECO:0000256" key="9">
    <source>
        <dbReference type="ARBA" id="ARBA00023014"/>
    </source>
</evidence>
<dbReference type="Pfam" id="PF03460">
    <property type="entry name" value="NIR_SIR_ferr"/>
    <property type="match status" value="2"/>
</dbReference>
<proteinExistence type="inferred from homology"/>
<keyword evidence="9" id="KW-0411">Iron-sulfur</keyword>
<dbReference type="SUPFAM" id="SSF55124">
    <property type="entry name" value="Nitrite/Sulfite reductase N-terminal domain-like"/>
    <property type="match status" value="2"/>
</dbReference>
<evidence type="ECO:0000256" key="5">
    <source>
        <dbReference type="ARBA" id="ARBA00022617"/>
    </source>
</evidence>
<evidence type="ECO:0000256" key="4">
    <source>
        <dbReference type="ARBA" id="ARBA00022485"/>
    </source>
</evidence>
<dbReference type="GO" id="GO:0009337">
    <property type="term" value="C:sulfite reductase complex (NADPH)"/>
    <property type="evidence" value="ECO:0007669"/>
    <property type="project" value="TreeGrafter"/>
</dbReference>
<evidence type="ECO:0000256" key="6">
    <source>
        <dbReference type="ARBA" id="ARBA00022723"/>
    </source>
</evidence>
<dbReference type="InterPro" id="IPR006067">
    <property type="entry name" value="NO2/SO3_Rdtase_4Fe4S_dom"/>
</dbReference>
<evidence type="ECO:0000256" key="8">
    <source>
        <dbReference type="ARBA" id="ARBA00023004"/>
    </source>
</evidence>
<dbReference type="GO" id="GO:0020037">
    <property type="term" value="F:heme binding"/>
    <property type="evidence" value="ECO:0007669"/>
    <property type="project" value="InterPro"/>
</dbReference>
<dbReference type="GO" id="GO:0046872">
    <property type="term" value="F:metal ion binding"/>
    <property type="evidence" value="ECO:0007669"/>
    <property type="project" value="UniProtKB-KW"/>
</dbReference>
<evidence type="ECO:0000259" key="11">
    <source>
        <dbReference type="Pfam" id="PF03460"/>
    </source>
</evidence>
<keyword evidence="6" id="KW-0479">Metal-binding</keyword>
<accession>A0A932I4L1</accession>
<keyword evidence="4" id="KW-0004">4Fe-4S</keyword>